<proteinExistence type="predicted"/>
<dbReference type="InParanoid" id="A0A151GEY2"/>
<feature type="compositionally biased region" description="Basic residues" evidence="1">
    <location>
        <begin position="204"/>
        <end position="217"/>
    </location>
</feature>
<evidence type="ECO:0000256" key="1">
    <source>
        <dbReference type="SAM" id="MobiDB-lite"/>
    </source>
</evidence>
<dbReference type="AlphaFoldDB" id="A0A151GEY2"/>
<gene>
    <name evidence="2" type="ORF">DCS_07609</name>
</gene>
<keyword evidence="3" id="KW-1185">Reference proteome</keyword>
<organism evidence="2 3">
    <name type="scientific">Drechmeria coniospora</name>
    <name type="common">Nematophagous fungus</name>
    <name type="synonym">Meria coniospora</name>
    <dbReference type="NCBI Taxonomy" id="98403"/>
    <lineage>
        <taxon>Eukaryota</taxon>
        <taxon>Fungi</taxon>
        <taxon>Dikarya</taxon>
        <taxon>Ascomycota</taxon>
        <taxon>Pezizomycotina</taxon>
        <taxon>Sordariomycetes</taxon>
        <taxon>Hypocreomycetidae</taxon>
        <taxon>Hypocreales</taxon>
        <taxon>Ophiocordycipitaceae</taxon>
        <taxon>Drechmeria</taxon>
    </lineage>
</organism>
<evidence type="ECO:0000313" key="3">
    <source>
        <dbReference type="Proteomes" id="UP000076580"/>
    </source>
</evidence>
<feature type="compositionally biased region" description="Basic and acidic residues" evidence="1">
    <location>
        <begin position="145"/>
        <end position="157"/>
    </location>
</feature>
<dbReference type="RefSeq" id="XP_040654997.1">
    <property type="nucleotide sequence ID" value="XM_040804893.1"/>
</dbReference>
<dbReference type="Proteomes" id="UP000076580">
    <property type="component" value="Chromosome 03"/>
</dbReference>
<sequence length="285" mass="31112">MHVRIHARPQGLGARLYMLDRNALRRGSCFEPSTKLASAAEQGGGGVIPRNAPQHVGELAPSARTRRMLVRVRAPPTTWRAGRQVGGRTPRMPRAAGSGHGTCSPCVVREPFRRRFECRSRAASPSTVLRRSYPSSWSGRVARQAAREDGAPRDEGGPRPSLGNGSPGSTSLPSTRFRSSSEAGGTRCPRHGGLAHADDDDLARRRRQPSIGARRRVASFVHDWAPPGPKHDPRSVSHPYPYGTEWESEQVQRPRKGQPRSKGPSDAWTRTEAGDGASSRRPTHQ</sequence>
<comment type="caution">
    <text evidence="2">The sequence shown here is derived from an EMBL/GenBank/DDBJ whole genome shotgun (WGS) entry which is preliminary data.</text>
</comment>
<dbReference type="EMBL" id="LAYC01000003">
    <property type="protein sequence ID" value="KYK55645.1"/>
    <property type="molecule type" value="Genomic_DNA"/>
</dbReference>
<dbReference type="GeneID" id="63720252"/>
<feature type="region of interest" description="Disordered" evidence="1">
    <location>
        <begin position="118"/>
        <end position="285"/>
    </location>
</feature>
<reference evidence="2 3" key="1">
    <citation type="journal article" date="2016" name="Sci. Rep.">
        <title>Insights into Adaptations to a Near-Obligate Nematode Endoparasitic Lifestyle from the Finished Genome of Drechmeria coniospora.</title>
        <authorList>
            <person name="Zhang L."/>
            <person name="Zhou Z."/>
            <person name="Guo Q."/>
            <person name="Fokkens L."/>
            <person name="Miskei M."/>
            <person name="Pocsi I."/>
            <person name="Zhang W."/>
            <person name="Chen M."/>
            <person name="Wang L."/>
            <person name="Sun Y."/>
            <person name="Donzelli B.G."/>
            <person name="Gibson D.M."/>
            <person name="Nelson D.R."/>
            <person name="Luo J.G."/>
            <person name="Rep M."/>
            <person name="Liu H."/>
            <person name="Yang S."/>
            <person name="Wang J."/>
            <person name="Krasnoff S.B."/>
            <person name="Xu Y."/>
            <person name="Molnar I."/>
            <person name="Lin M."/>
        </authorList>
    </citation>
    <scope>NUCLEOTIDE SEQUENCE [LARGE SCALE GENOMIC DNA]</scope>
    <source>
        <strain evidence="2 3">ARSEF 6962</strain>
    </source>
</reference>
<name>A0A151GEY2_DRECN</name>
<feature type="compositionally biased region" description="Polar residues" evidence="1">
    <location>
        <begin position="163"/>
        <end position="183"/>
    </location>
</feature>
<evidence type="ECO:0000313" key="2">
    <source>
        <dbReference type="EMBL" id="KYK55645.1"/>
    </source>
</evidence>
<accession>A0A151GEY2</accession>
<feature type="compositionally biased region" description="Polar residues" evidence="1">
    <location>
        <begin position="123"/>
        <end position="138"/>
    </location>
</feature>
<feature type="region of interest" description="Disordered" evidence="1">
    <location>
        <begin position="80"/>
        <end position="104"/>
    </location>
</feature>
<protein>
    <submittedName>
        <fullName evidence="2">Uncharacterized protein</fullName>
    </submittedName>
</protein>